<name>A0A7G7W9G1_9BACT</name>
<organism evidence="2 3">
    <name type="scientific">Hymenobacter sediminicola</name>
    <dbReference type="NCBI Taxonomy" id="2761579"/>
    <lineage>
        <taxon>Bacteria</taxon>
        <taxon>Pseudomonadati</taxon>
        <taxon>Bacteroidota</taxon>
        <taxon>Cytophagia</taxon>
        <taxon>Cytophagales</taxon>
        <taxon>Hymenobacteraceae</taxon>
        <taxon>Hymenobacter</taxon>
    </lineage>
</organism>
<dbReference type="RefSeq" id="WP_185888886.1">
    <property type="nucleotide sequence ID" value="NZ_CP060202.1"/>
</dbReference>
<dbReference type="Proteomes" id="UP000515489">
    <property type="component" value="Chromosome"/>
</dbReference>
<evidence type="ECO:0000256" key="1">
    <source>
        <dbReference type="SAM" id="MobiDB-lite"/>
    </source>
</evidence>
<reference evidence="2 3" key="1">
    <citation type="submission" date="2020-08" db="EMBL/GenBank/DDBJ databases">
        <title>Hymenobacter sp. S2-20-2 genome sequencing.</title>
        <authorList>
            <person name="Jin L."/>
        </authorList>
    </citation>
    <scope>NUCLEOTIDE SEQUENCE [LARGE SCALE GENOMIC DNA]</scope>
    <source>
        <strain evidence="2 3">S2-20-2</strain>
    </source>
</reference>
<proteinExistence type="predicted"/>
<gene>
    <name evidence="2" type="ORF">H4317_04120</name>
</gene>
<sequence>MSSPPEQVVSQQERQGQPLKTTGIRWQAVYLSRMRGHNEYYTLRAAHSAV</sequence>
<feature type="region of interest" description="Disordered" evidence="1">
    <location>
        <begin position="1"/>
        <end position="20"/>
    </location>
</feature>
<dbReference type="EMBL" id="CP060202">
    <property type="protein sequence ID" value="QNH63004.1"/>
    <property type="molecule type" value="Genomic_DNA"/>
</dbReference>
<protein>
    <submittedName>
        <fullName evidence="2">Uncharacterized protein</fullName>
    </submittedName>
</protein>
<keyword evidence="3" id="KW-1185">Reference proteome</keyword>
<dbReference type="AlphaFoldDB" id="A0A7G7W9G1"/>
<evidence type="ECO:0000313" key="3">
    <source>
        <dbReference type="Proteomes" id="UP000515489"/>
    </source>
</evidence>
<accession>A0A7G7W9G1</accession>
<dbReference type="KEGG" id="hsk:H4317_04120"/>
<evidence type="ECO:0000313" key="2">
    <source>
        <dbReference type="EMBL" id="QNH63004.1"/>
    </source>
</evidence>